<feature type="domain" description="Dihydroprymidine dehydrogenase" evidence="3">
    <location>
        <begin position="14"/>
        <end position="98"/>
    </location>
</feature>
<gene>
    <name evidence="4" type="ORF">LZ11_02323</name>
</gene>
<dbReference type="PRINTS" id="PR00419">
    <property type="entry name" value="ADXRDTASE"/>
</dbReference>
<feature type="domain" description="Cysteine-rich" evidence="1">
    <location>
        <begin position="715"/>
        <end position="798"/>
    </location>
</feature>
<dbReference type="Proteomes" id="UP000322294">
    <property type="component" value="Unassembled WGS sequence"/>
</dbReference>
<dbReference type="RefSeq" id="WP_148867981.1">
    <property type="nucleotide sequence ID" value="NZ_VNHO01000039.1"/>
</dbReference>
<dbReference type="AlphaFoldDB" id="A0A5S5AF68"/>
<name>A0A5S5AF68_9FIRM</name>
<proteinExistence type="predicted"/>
<dbReference type="InterPro" id="IPR023753">
    <property type="entry name" value="FAD/NAD-binding_dom"/>
</dbReference>
<accession>A0A5S5AF68</accession>
<organism evidence="4 5">
    <name type="scientific">Thermosediminibacter litoriperuensis</name>
    <dbReference type="NCBI Taxonomy" id="291989"/>
    <lineage>
        <taxon>Bacteria</taxon>
        <taxon>Bacillati</taxon>
        <taxon>Bacillota</taxon>
        <taxon>Clostridia</taxon>
        <taxon>Thermosediminibacterales</taxon>
        <taxon>Thermosediminibacteraceae</taxon>
        <taxon>Thermosediminibacter</taxon>
    </lineage>
</organism>
<feature type="domain" description="Dihydroprymidine dehydrogenase" evidence="3">
    <location>
        <begin position="462"/>
        <end position="499"/>
    </location>
</feature>
<evidence type="ECO:0000259" key="3">
    <source>
        <dbReference type="Pfam" id="PF14691"/>
    </source>
</evidence>
<feature type="domain" description="FAD/NAD(P)-binding" evidence="2">
    <location>
        <begin position="115"/>
        <end position="409"/>
    </location>
</feature>
<sequence length="849" mass="94838">MYPAEALEKMREIVDKCMGDAPAYCVATCPMHTDARGYIKLISEGRYKEAIKLIREKLFLPATLGRICAHPCEQKCKRNDVGHQPMSIAALKRFAAGYDDPSDWDLSMEPEKDIKVAVIGSGPAGAQAAIDLRKKGYKVTIFEKLPVAGGMLRVGIPEYRLPRNILEKEYSYLTKLGIEIRFNTEVGKDVSFSDIRNNYDAVLIAVGAHRSVMLPVPGIDLKGVIPAVDFLREVSMTRKYPVGERVAVIGGGNVAMDVARSLIRVGVKKVDVFCLEKRDEMPAHPWEVEEAEEEGVVIHNGWGPREIVGEDGKVKKIVFKACKSVFDREGRFNPCYDESETYEIEVDNVVLAVGQTADCSFLAGTGIELLKNGKVKADPVTLETSLKGVFAVGDAVGRPLFAIEAMAEGRKAAVSIDRYLKGEDLRAGREFEGAYETWLEKDVSAEQFLPRVQTRKLSPEERIKGFMEVNLGFTEEMARKEAERCLQCECRLCVKECLMLQDFTSCPKELFKEILETGKVNPLVPYSCNMCNKCTLECPKEFRLADRFYDIRKELVKQGVGPLKQHKPILMHQKFSYSRIFNATLPDKKAGFTRRIFYPGCSLPSYNPEAVGRIYEYLKEKLPGTGAILKCCGKPTKALGQEELFKRRFAMVVEEVRRLGAEEVITACQSCYKTLSEYLPKYIPGIKVRSLWVVLKEIGLPEEARGIAKNSGMTVAIHDSCVTRDVPEIHDAVRFIVSELGYGIEELPNSRGNTRCCGYGGMVVPANPDLAKRVMERRAGEAKSEYIATYCAACRASMVTGGKKGLHLLDLIFGGDWRGKETPGVDKTLQSWSKRWRAKQILTRIANKK</sequence>
<dbReference type="Pfam" id="PF02754">
    <property type="entry name" value="CCG"/>
    <property type="match status" value="2"/>
</dbReference>
<dbReference type="InterPro" id="IPR009051">
    <property type="entry name" value="Helical_ferredxn"/>
</dbReference>
<dbReference type="Pfam" id="PF14691">
    <property type="entry name" value="Fer4_20"/>
    <property type="match status" value="2"/>
</dbReference>
<dbReference type="OrthoDB" id="9803192at2"/>
<dbReference type="GO" id="GO:0016491">
    <property type="term" value="F:oxidoreductase activity"/>
    <property type="evidence" value="ECO:0007669"/>
    <property type="project" value="InterPro"/>
</dbReference>
<dbReference type="SUPFAM" id="SSF46548">
    <property type="entry name" value="alpha-helical ferredoxin"/>
    <property type="match status" value="2"/>
</dbReference>
<dbReference type="Pfam" id="PF07992">
    <property type="entry name" value="Pyr_redox_2"/>
    <property type="match status" value="1"/>
</dbReference>
<evidence type="ECO:0000313" key="4">
    <source>
        <dbReference type="EMBL" id="TYP48405.1"/>
    </source>
</evidence>
<dbReference type="Gene3D" id="3.40.50.720">
    <property type="entry name" value="NAD(P)-binding Rossmann-like Domain"/>
    <property type="match status" value="1"/>
</dbReference>
<feature type="domain" description="Cysteine-rich" evidence="1">
    <location>
        <begin position="597"/>
        <end position="675"/>
    </location>
</feature>
<dbReference type="Gene3D" id="1.10.1060.10">
    <property type="entry name" value="Alpha-helical ferredoxin"/>
    <property type="match status" value="2"/>
</dbReference>
<comment type="caution">
    <text evidence="4">The sequence shown here is derived from an EMBL/GenBank/DDBJ whole genome shotgun (WGS) entry which is preliminary data.</text>
</comment>
<dbReference type="SUPFAM" id="SSF51971">
    <property type="entry name" value="Nucleotide-binding domain"/>
    <property type="match status" value="1"/>
</dbReference>
<protein>
    <submittedName>
        <fullName evidence="4">NADPH-dependent glutamate synthase beta subunit-like oxidoreductase</fullName>
    </submittedName>
</protein>
<dbReference type="GO" id="GO:0051536">
    <property type="term" value="F:iron-sulfur cluster binding"/>
    <property type="evidence" value="ECO:0007669"/>
    <property type="project" value="InterPro"/>
</dbReference>
<keyword evidence="5" id="KW-1185">Reference proteome</keyword>
<evidence type="ECO:0000313" key="5">
    <source>
        <dbReference type="Proteomes" id="UP000322294"/>
    </source>
</evidence>
<dbReference type="PANTHER" id="PTHR42783:SF3">
    <property type="entry name" value="GLUTAMATE SYNTHASE [NADPH] SMALL CHAIN-RELATED"/>
    <property type="match status" value="1"/>
</dbReference>
<dbReference type="InterPro" id="IPR004017">
    <property type="entry name" value="Cys_rich_dom"/>
</dbReference>
<dbReference type="PANTHER" id="PTHR42783">
    <property type="entry name" value="GLUTAMATE SYNTHASE [NADPH] SMALL CHAIN"/>
    <property type="match status" value="1"/>
</dbReference>
<evidence type="ECO:0000259" key="1">
    <source>
        <dbReference type="Pfam" id="PF02754"/>
    </source>
</evidence>
<dbReference type="InterPro" id="IPR028261">
    <property type="entry name" value="DPD_II"/>
</dbReference>
<dbReference type="Gene3D" id="3.50.50.60">
    <property type="entry name" value="FAD/NAD(P)-binding domain"/>
    <property type="match status" value="1"/>
</dbReference>
<dbReference type="InterPro" id="IPR036188">
    <property type="entry name" value="FAD/NAD-bd_sf"/>
</dbReference>
<reference evidence="4 5" key="1">
    <citation type="submission" date="2019-07" db="EMBL/GenBank/DDBJ databases">
        <title>Genomic Encyclopedia of Type Strains, Phase I: the one thousand microbial genomes (KMG-I) project.</title>
        <authorList>
            <person name="Kyrpides N."/>
        </authorList>
    </citation>
    <scope>NUCLEOTIDE SEQUENCE [LARGE SCALE GENOMIC DNA]</scope>
    <source>
        <strain evidence="4 5">DSM 16647</strain>
    </source>
</reference>
<dbReference type="EMBL" id="VNHO01000039">
    <property type="protein sequence ID" value="TYP48405.1"/>
    <property type="molecule type" value="Genomic_DNA"/>
</dbReference>
<evidence type="ECO:0000259" key="2">
    <source>
        <dbReference type="Pfam" id="PF07992"/>
    </source>
</evidence>